<dbReference type="Pfam" id="PF00213">
    <property type="entry name" value="OSCP"/>
    <property type="match status" value="1"/>
</dbReference>
<sequence>EGIDGQGPLSELEDQLFRFERALDASPELTQVLTSRDLPVEARAGVVHDLLAERALDATRRLATYLTHVGRPRDYLELLQALVARIGEEAHRRVALVRSAVALTAEQEDRLSAALSRIVGQQVDVRVTVDPTVLGGFVATIGDTVVDASVRHRLDLLRERLTTLPEATTI</sequence>
<dbReference type="EMBL" id="WJHE01000670">
    <property type="protein sequence ID" value="MST33638.1"/>
    <property type="molecule type" value="Genomic_DNA"/>
</dbReference>
<keyword evidence="5" id="KW-0472">Membrane</keyword>
<evidence type="ECO:0000256" key="5">
    <source>
        <dbReference type="ARBA" id="ARBA00023136"/>
    </source>
</evidence>
<dbReference type="HAMAP" id="MF_01416">
    <property type="entry name" value="ATP_synth_delta_bact"/>
    <property type="match status" value="1"/>
</dbReference>
<evidence type="ECO:0000256" key="1">
    <source>
        <dbReference type="ARBA" id="ARBA00004370"/>
    </source>
</evidence>
<evidence type="ECO:0000256" key="2">
    <source>
        <dbReference type="ARBA" id="ARBA00022448"/>
    </source>
</evidence>
<comment type="caution">
    <text evidence="7">The sequence shown here is derived from an EMBL/GenBank/DDBJ whole genome shotgun (WGS) entry which is preliminary data.</text>
</comment>
<organism evidence="7 8">
    <name type="scientific">Acidiferrimicrobium australe</name>
    <dbReference type="NCBI Taxonomy" id="2664430"/>
    <lineage>
        <taxon>Bacteria</taxon>
        <taxon>Bacillati</taxon>
        <taxon>Actinomycetota</taxon>
        <taxon>Acidimicrobiia</taxon>
        <taxon>Acidimicrobiales</taxon>
        <taxon>Acidimicrobiaceae</taxon>
        <taxon>Acidiferrimicrobium</taxon>
    </lineage>
</organism>
<dbReference type="InterPro" id="IPR000711">
    <property type="entry name" value="ATPase_OSCP/dsu"/>
</dbReference>
<evidence type="ECO:0000256" key="6">
    <source>
        <dbReference type="ARBA" id="ARBA00023310"/>
    </source>
</evidence>
<comment type="subcellular location">
    <subcellularLocation>
        <location evidence="1">Membrane</location>
    </subcellularLocation>
</comment>
<dbReference type="NCBIfam" id="TIGR01145">
    <property type="entry name" value="ATP_synt_delta"/>
    <property type="match status" value="1"/>
</dbReference>
<name>A0ABW9QYY8_9ACTN</name>
<evidence type="ECO:0000313" key="7">
    <source>
        <dbReference type="EMBL" id="MST33638.1"/>
    </source>
</evidence>
<evidence type="ECO:0000313" key="8">
    <source>
        <dbReference type="Proteomes" id="UP000437736"/>
    </source>
</evidence>
<gene>
    <name evidence="7" type="primary">atpH</name>
    <name evidence="7" type="ORF">GHK86_13035</name>
</gene>
<accession>A0ABW9QYY8</accession>
<evidence type="ECO:0000256" key="3">
    <source>
        <dbReference type="ARBA" id="ARBA00022781"/>
    </source>
</evidence>
<keyword evidence="8" id="KW-1185">Reference proteome</keyword>
<dbReference type="Proteomes" id="UP000437736">
    <property type="component" value="Unassembled WGS sequence"/>
</dbReference>
<keyword evidence="3" id="KW-0375">Hydrogen ion transport</keyword>
<feature type="non-terminal residue" evidence="7">
    <location>
        <position position="1"/>
    </location>
</feature>
<protein>
    <submittedName>
        <fullName evidence="7">ATP synthase F1 subunit delta</fullName>
    </submittedName>
</protein>
<dbReference type="SUPFAM" id="SSF160527">
    <property type="entry name" value="V-type ATPase subunit E-like"/>
    <property type="match status" value="1"/>
</dbReference>
<dbReference type="PANTHER" id="PTHR11910">
    <property type="entry name" value="ATP SYNTHASE DELTA CHAIN"/>
    <property type="match status" value="1"/>
</dbReference>
<dbReference type="PRINTS" id="PR00125">
    <property type="entry name" value="ATPASEDELTA"/>
</dbReference>
<keyword evidence="2" id="KW-0813">Transport</keyword>
<evidence type="ECO:0000256" key="4">
    <source>
        <dbReference type="ARBA" id="ARBA00023065"/>
    </source>
</evidence>
<keyword evidence="4" id="KW-0406">Ion transport</keyword>
<keyword evidence="6" id="KW-0066">ATP synthesis</keyword>
<proteinExistence type="inferred from homology"/>
<reference evidence="7 8" key="1">
    <citation type="submission" date="2019-11" db="EMBL/GenBank/DDBJ databases">
        <title>Acidiferrimicrobium australis gen. nov., sp. nov., an acidophilic and obligately heterotrophic, member of the Actinobacteria that catalyses dissimilatory oxido- reduction of iron isolated from metal-rich acidic water in Chile.</title>
        <authorList>
            <person name="Gonzalez D."/>
            <person name="Huber K."/>
            <person name="Hedrich S."/>
            <person name="Rojas-Villalobos C."/>
            <person name="Quatrini R."/>
            <person name="Dinamarca M.A."/>
            <person name="Schwarz A."/>
            <person name="Canales C."/>
            <person name="Nancucheo I."/>
        </authorList>
    </citation>
    <scope>NUCLEOTIDE SEQUENCE [LARGE SCALE GENOMIC DNA]</scope>
    <source>
        <strain evidence="7 8">USS-CCA1</strain>
    </source>
</reference>